<dbReference type="PANTHER" id="PTHR22870">
    <property type="entry name" value="REGULATOR OF CHROMOSOME CONDENSATION"/>
    <property type="match status" value="1"/>
</dbReference>
<keyword evidence="5" id="KW-1185">Reference proteome</keyword>
<feature type="repeat" description="RCC1" evidence="2">
    <location>
        <begin position="777"/>
        <end position="828"/>
    </location>
</feature>
<comment type="caution">
    <text evidence="4">The sequence shown here is derived from an EMBL/GenBank/DDBJ whole genome shotgun (WGS) entry which is preliminary data.</text>
</comment>
<dbReference type="InterPro" id="IPR000408">
    <property type="entry name" value="Reg_chr_condens"/>
</dbReference>
<keyword evidence="4" id="KW-0675">Receptor</keyword>
<dbReference type="PROSITE" id="PS50012">
    <property type="entry name" value="RCC1_3"/>
    <property type="match status" value="5"/>
</dbReference>
<sequence length="1455" mass="161756">MQSSSSNGDRKRSQMAFELFELICLLRVRPRVSQQFSKDDIKRLPSIQQAAFHEDDKHNLMVLLCSNGSLLLRAEAKGAASIVKQVSWYQNPAKAIRIITLDPSGSWLVCACVDSSLYIVPVAGIVQSNSEMSDQHWPIDDVTFIFKSDKRGLPSGLVWWKTVDDLHIAIIGTEPGEILFVDLRSKLMLASVELKEGIKSLELMQDKHHETTSLLINTLSGVTVQMQLEYKSMQKTSLEQLKSPSSEATAMGYETLNKMTIPIESVLSGTGDLQDKIQPMPVSSSAGAIQFSVQYARNQLFIGAENKKKDILEVYDSDVENLPMFVYQLPCGTSNVLLTDRVIFTITHQEQSDETLFNIQSSQLAETSLSVPKPHQKTESSIIQTFVLPPGEKMVAMFHHSEQVESAIVVDDLDHSHASDCSSGMSNTVDGAILVTTSGVFKCRPKMSPEKLFLELAVNSADTSAADVLAITTGLDVNKLYEMAGDEALKNEKFEHALELYHLSKCSFERRVAQFAKHGRVSDILAYLRQARGLMAETLDMLAQKGKFHLSCELQGKLASRGFTDIISRSANGAFIQCMDPKDAVSFLLSKIVIYILPCISCNAYYHQMLAVVKYRTASGSSISSVISLESTASFGQEDHKQPSLHDLIELFLCCLLVLNHLRDDKLDADARVAALKCITGGDQASENGPGRKRESTVEFLCRPVRLSCGQQHTAVVSSSGDVYTWGRSQKGRLGHGDLIEEEGKSVPFRVEILHMHRINVLSVACGMEHTLALCSDGVYSWGSSEYGQLGQGDTQQQTRPVYITELSDKKCIAVMCGYYHSMALSADHRVWSWGWGVHGQLGVGSIEDALLPTHVQALDEYQVTKLAAGYSHSAVLTAQGQILTFGGGLYGQLGLGTNSKQTLPVLVDTLKNEKLYLICCGSFETLAITEDQKIFNWGRSPHLFRYYMVCCGNWHYMVVMESGQVYSWGYDDYGQLGLGGKTEPQMTPRLLHKLSNKSITTVSVGAEFSVAMDTAGYVWVWGRTDSGQLGLDFGTTGVGKKEVSVPCQLTSLPPMNRKASISSEGLVVSSGVFATNKVLHYLEGLICFRHSLDIRDFLAAAVIYETVGDWPQVLGYSLRFLNDCYTSISCDGMRDKLLSSAFDILNHVIRKFTESQMNDEQSTQQTVWLLQEVLQFWNHNNLPFESLEGFFLENLDILGYALSLLLIRDHFLSSPNKDAQESGSAEISNTGETMPPKFSVEFFNKVVTHVVHQLQEDDLGEEYASDLKSILARYSSTEDSTRAKDGIFAQPFAHLDAGIRLQDFHAAQKHLWQEILVNIKKDLEKHPYIALSMTAAATIASAAVSQQRGWTGEGELITEVQLQADVVLFTCNHHFPRVYFQEFILPEFQQRMSELVMPLKHTTKLLLKFYLRQEGFLPTACPICVYNSIRIEQMEIVAEQSGNNENMPTRPWDI</sequence>
<evidence type="ECO:0000256" key="2">
    <source>
        <dbReference type="PROSITE-ProRule" id="PRU00235"/>
    </source>
</evidence>
<evidence type="ECO:0000313" key="4">
    <source>
        <dbReference type="EMBL" id="PFX25128.1"/>
    </source>
</evidence>
<gene>
    <name evidence="4" type="primary">UVR8</name>
    <name evidence="4" type="ORF">AWC38_SpisGene10255</name>
</gene>
<name>A0A2B4S970_STYPI</name>
<dbReference type="EMBL" id="LSMT01000159">
    <property type="protein sequence ID" value="PFX25128.1"/>
    <property type="molecule type" value="Genomic_DNA"/>
</dbReference>
<evidence type="ECO:0000256" key="1">
    <source>
        <dbReference type="ARBA" id="ARBA00022737"/>
    </source>
</evidence>
<keyword evidence="1" id="KW-0677">Repeat</keyword>
<organism evidence="4 5">
    <name type="scientific">Stylophora pistillata</name>
    <name type="common">Smooth cauliflower coral</name>
    <dbReference type="NCBI Taxonomy" id="50429"/>
    <lineage>
        <taxon>Eukaryota</taxon>
        <taxon>Metazoa</taxon>
        <taxon>Cnidaria</taxon>
        <taxon>Anthozoa</taxon>
        <taxon>Hexacorallia</taxon>
        <taxon>Scleractinia</taxon>
        <taxon>Astrocoeniina</taxon>
        <taxon>Pocilloporidae</taxon>
        <taxon>Stylophora</taxon>
    </lineage>
</organism>
<feature type="domain" description="RCC1-like" evidence="3">
    <location>
        <begin position="685"/>
        <end position="942"/>
    </location>
</feature>
<dbReference type="OrthoDB" id="16281at2759"/>
<feature type="repeat" description="RCC1" evidence="2">
    <location>
        <begin position="881"/>
        <end position="932"/>
    </location>
</feature>
<dbReference type="STRING" id="50429.A0A2B4S970"/>
<feature type="repeat" description="RCC1" evidence="2">
    <location>
        <begin position="964"/>
        <end position="1016"/>
    </location>
</feature>
<dbReference type="SUPFAM" id="SSF50985">
    <property type="entry name" value="RCC1/BLIP-II"/>
    <property type="match status" value="2"/>
</dbReference>
<dbReference type="SUPFAM" id="SSF69322">
    <property type="entry name" value="Tricorn protease domain 2"/>
    <property type="match status" value="1"/>
</dbReference>
<dbReference type="Proteomes" id="UP000225706">
    <property type="component" value="Unassembled WGS sequence"/>
</dbReference>
<dbReference type="Gene3D" id="2.130.10.30">
    <property type="entry name" value="Regulator of chromosome condensation 1/beta-lactamase-inhibitor protein II"/>
    <property type="match status" value="2"/>
</dbReference>
<feature type="repeat" description="RCC1" evidence="2">
    <location>
        <begin position="721"/>
        <end position="777"/>
    </location>
</feature>
<reference evidence="5" key="1">
    <citation type="journal article" date="2017" name="bioRxiv">
        <title>Comparative analysis of the genomes of Stylophora pistillata and Acropora digitifera provides evidence for extensive differences between species of corals.</title>
        <authorList>
            <person name="Voolstra C.R."/>
            <person name="Li Y."/>
            <person name="Liew Y.J."/>
            <person name="Baumgarten S."/>
            <person name="Zoccola D."/>
            <person name="Flot J.-F."/>
            <person name="Tambutte S."/>
            <person name="Allemand D."/>
            <person name="Aranda M."/>
        </authorList>
    </citation>
    <scope>NUCLEOTIDE SEQUENCE [LARGE SCALE GENOMIC DNA]</scope>
</reference>
<dbReference type="InterPro" id="IPR009091">
    <property type="entry name" value="RCC1/BLIP-II"/>
</dbReference>
<dbReference type="InterPro" id="IPR058923">
    <property type="entry name" value="RCC1-like_dom"/>
</dbReference>
<dbReference type="PANTHER" id="PTHR22870:SF408">
    <property type="entry name" value="OS09G0560450 PROTEIN"/>
    <property type="match status" value="1"/>
</dbReference>
<feature type="repeat" description="RCC1" evidence="2">
    <location>
        <begin position="829"/>
        <end position="880"/>
    </location>
</feature>
<dbReference type="PRINTS" id="PR00633">
    <property type="entry name" value="RCCNDNSATION"/>
</dbReference>
<proteinExistence type="predicted"/>
<protein>
    <submittedName>
        <fullName evidence="4">Ultraviolet-B receptor UVR8</fullName>
    </submittedName>
</protein>
<dbReference type="Pfam" id="PF00415">
    <property type="entry name" value="RCC1"/>
    <property type="match status" value="2"/>
</dbReference>
<dbReference type="Pfam" id="PF25390">
    <property type="entry name" value="WD40_RLD"/>
    <property type="match status" value="1"/>
</dbReference>
<evidence type="ECO:0000313" key="5">
    <source>
        <dbReference type="Proteomes" id="UP000225706"/>
    </source>
</evidence>
<accession>A0A2B4S970</accession>
<dbReference type="PROSITE" id="PS00626">
    <property type="entry name" value="RCC1_2"/>
    <property type="match status" value="3"/>
</dbReference>
<evidence type="ECO:0000259" key="3">
    <source>
        <dbReference type="Pfam" id="PF25390"/>
    </source>
</evidence>
<dbReference type="InterPro" id="IPR051210">
    <property type="entry name" value="Ub_ligase/GEF_domain"/>
</dbReference>